<feature type="chain" id="PRO_5011687145" evidence="1">
    <location>
        <begin position="23"/>
        <end position="123"/>
    </location>
</feature>
<gene>
    <name evidence="2" type="ORF">SAMN04489711_13410</name>
</gene>
<sequence length="123" mass="12972">MKNRLVAISMMAALAVSMTAVLTGCAMGNTAIVAEDAASLNAKLVPGKTTKADVQKLFGEPTEKMTSGGMETWLYMHADTKARSYIPFVGAAMGNNGIDSTNLEIVWNPNGTVARHTLTKHSG</sequence>
<accession>A0A1I2HVB3</accession>
<evidence type="ECO:0000256" key="1">
    <source>
        <dbReference type="SAM" id="SignalP"/>
    </source>
</evidence>
<organism evidence="2 3">
    <name type="scientific">Paracidovorax wautersii</name>
    <dbReference type="NCBI Taxonomy" id="1177982"/>
    <lineage>
        <taxon>Bacteria</taxon>
        <taxon>Pseudomonadati</taxon>
        <taxon>Pseudomonadota</taxon>
        <taxon>Betaproteobacteria</taxon>
        <taxon>Burkholderiales</taxon>
        <taxon>Comamonadaceae</taxon>
        <taxon>Paracidovorax</taxon>
    </lineage>
</organism>
<keyword evidence="1" id="KW-0732">Signal</keyword>
<name>A0A1I2HVB3_9BURK</name>
<dbReference type="PROSITE" id="PS51257">
    <property type="entry name" value="PROKAR_LIPOPROTEIN"/>
    <property type="match status" value="1"/>
</dbReference>
<reference evidence="3" key="1">
    <citation type="submission" date="2016-10" db="EMBL/GenBank/DDBJ databases">
        <authorList>
            <person name="Varghese N."/>
            <person name="Submissions S."/>
        </authorList>
    </citation>
    <scope>NUCLEOTIDE SEQUENCE [LARGE SCALE GENOMIC DNA]</scope>
    <source>
        <strain evidence="3">DSM 27981</strain>
    </source>
</reference>
<evidence type="ECO:0000313" key="3">
    <source>
        <dbReference type="Proteomes" id="UP000199119"/>
    </source>
</evidence>
<dbReference type="AlphaFoldDB" id="A0A1I2HVB3"/>
<dbReference type="RefSeq" id="WP_139222973.1">
    <property type="nucleotide sequence ID" value="NZ_FONX01000034.1"/>
</dbReference>
<dbReference type="Proteomes" id="UP000199119">
    <property type="component" value="Unassembled WGS sequence"/>
</dbReference>
<proteinExistence type="predicted"/>
<dbReference type="EMBL" id="FONX01000034">
    <property type="protein sequence ID" value="SFF33310.1"/>
    <property type="molecule type" value="Genomic_DNA"/>
</dbReference>
<feature type="signal peptide" evidence="1">
    <location>
        <begin position="1"/>
        <end position="22"/>
    </location>
</feature>
<protein>
    <submittedName>
        <fullName evidence="2">SmpA / OmlA family protein</fullName>
    </submittedName>
</protein>
<evidence type="ECO:0000313" key="2">
    <source>
        <dbReference type="EMBL" id="SFF33310.1"/>
    </source>
</evidence>
<keyword evidence="3" id="KW-1185">Reference proteome</keyword>
<dbReference type="STRING" id="1177982.SAMN04489711_13410"/>